<dbReference type="Gene3D" id="2.70.50.80">
    <property type="match status" value="1"/>
</dbReference>
<dbReference type="Gene3D" id="6.10.20.40">
    <property type="entry name" value="TEA/ATTS domain"/>
    <property type="match status" value="1"/>
</dbReference>
<dbReference type="PRINTS" id="PR00065">
    <property type="entry name" value="TEADOMAIN"/>
</dbReference>
<evidence type="ECO:0000259" key="8">
    <source>
        <dbReference type="PROSITE" id="PS51088"/>
    </source>
</evidence>
<dbReference type="GO" id="GO:0005634">
    <property type="term" value="C:nucleus"/>
    <property type="evidence" value="ECO:0007669"/>
    <property type="project" value="UniProtKB-SubCell"/>
</dbReference>
<dbReference type="EMBL" id="SWLE01000020">
    <property type="protein sequence ID" value="TNM87046.1"/>
    <property type="molecule type" value="Genomic_DNA"/>
</dbReference>
<evidence type="ECO:0000256" key="3">
    <source>
        <dbReference type="ARBA" id="ARBA00023125"/>
    </source>
</evidence>
<dbReference type="GO" id="GO:0048568">
    <property type="term" value="P:embryonic organ development"/>
    <property type="evidence" value="ECO:0007669"/>
    <property type="project" value="TreeGrafter"/>
</dbReference>
<evidence type="ECO:0000313" key="9">
    <source>
        <dbReference type="EMBL" id="TNM87046.1"/>
    </source>
</evidence>
<evidence type="ECO:0000256" key="4">
    <source>
        <dbReference type="ARBA" id="ARBA00023163"/>
    </source>
</evidence>
<dbReference type="GO" id="GO:0005667">
    <property type="term" value="C:transcription regulator complex"/>
    <property type="evidence" value="ECO:0007669"/>
    <property type="project" value="TreeGrafter"/>
</dbReference>
<feature type="region of interest" description="Disordered" evidence="7">
    <location>
        <begin position="93"/>
        <end position="116"/>
    </location>
</feature>
<dbReference type="SMART" id="SM00426">
    <property type="entry name" value="TEA"/>
    <property type="match status" value="1"/>
</dbReference>
<dbReference type="GO" id="GO:0000981">
    <property type="term" value="F:DNA-binding transcription factor activity, RNA polymerase II-specific"/>
    <property type="evidence" value="ECO:0007669"/>
    <property type="project" value="TreeGrafter"/>
</dbReference>
<dbReference type="GO" id="GO:0035329">
    <property type="term" value="P:hippo signaling"/>
    <property type="evidence" value="ECO:0007669"/>
    <property type="project" value="TreeGrafter"/>
</dbReference>
<evidence type="ECO:0000256" key="7">
    <source>
        <dbReference type="SAM" id="MobiDB-lite"/>
    </source>
</evidence>
<keyword evidence="2" id="KW-0805">Transcription regulation</keyword>
<dbReference type="AlphaFoldDB" id="A0A4Z2B5Z7"/>
<sequence length="555" mass="62625">MAACNVQRGNRQRRTHLKKEGRNGACVKRFTGELLKAKYYHCLQARSTADKSSGSYDWPEHKNVGHISVNSLLNHPYSLISIGFSYSFSKNDRNRSRFGEKPPGRSGVQRAERRRGRTAIVRSTVARAVTIASEWSCRSSPDGAQEEAGDGEALADGAERGLDGEGVWSPDIEQSFQEALAIYPPCGRRKIILSDEGKMYGRNELIARYIKLRTGKTRTRKQVSSHIQVLARKRVREYQSSIKAMNLDQVSKDKALQTVANLSSAQIVSASVMKPQTPFPPAVFWPGPMPGQPGHSQDIKPFVQPPYTTLPTSHPASISYEPMSPPRPAAITAPVWQDRTIASSKLRLMEYSAFLETQKDRETYKHLFVHIGPSNPSYSDPLLESIDVRQIYDKFSEKKGGLKELYEKGPRNAFFLVKFWADLSSDTEEGSNVFYGVSSQYSGTENITISVSTKVCSFGKQVVEKVETEYARMEGGKYMFRIHRSPMCEYMINFIHKLKHLPEKYMMNSVLENFTILQVVSNRETQETLLCIAFVFEVSTSEHGAQYHVYRLVDD</sequence>
<dbReference type="InterPro" id="IPR038096">
    <property type="entry name" value="TEA/ATTS_sf"/>
</dbReference>
<keyword evidence="5" id="KW-0539">Nucleus</keyword>
<feature type="domain" description="TEA" evidence="8">
    <location>
        <begin position="161"/>
        <end position="237"/>
    </location>
</feature>
<keyword evidence="3" id="KW-0238">DNA-binding</keyword>
<comment type="subcellular location">
    <subcellularLocation>
        <location evidence="1">Nucleus</location>
    </subcellularLocation>
</comment>
<name>A0A4Z2B5Z7_9TELE</name>
<protein>
    <recommendedName>
        <fullName evidence="8">TEA domain-containing protein</fullName>
    </recommendedName>
</protein>
<reference evidence="9 10" key="1">
    <citation type="submission" date="2019-04" db="EMBL/GenBank/DDBJ databases">
        <title>The sequence and de novo assembly of Takifugu bimaculatus genome using PacBio and Hi-C technologies.</title>
        <authorList>
            <person name="Xu P."/>
            <person name="Liu B."/>
            <person name="Zhou Z."/>
        </authorList>
    </citation>
    <scope>NUCLEOTIDE SEQUENCE [LARGE SCALE GENOMIC DNA]</scope>
    <source>
        <strain evidence="9">TB-2018</strain>
        <tissue evidence="9">Muscle</tissue>
    </source>
</reference>
<evidence type="ECO:0000256" key="6">
    <source>
        <dbReference type="PROSITE-ProRule" id="PRU00505"/>
    </source>
</evidence>
<feature type="compositionally biased region" description="Basic and acidic residues" evidence="7">
    <location>
        <begin position="93"/>
        <end position="103"/>
    </location>
</feature>
<evidence type="ECO:0000313" key="10">
    <source>
        <dbReference type="Proteomes" id="UP000516260"/>
    </source>
</evidence>
<evidence type="ECO:0000256" key="5">
    <source>
        <dbReference type="ARBA" id="ARBA00023242"/>
    </source>
</evidence>
<dbReference type="Pfam" id="PF01285">
    <property type="entry name" value="TEA"/>
    <property type="match status" value="1"/>
</dbReference>
<comment type="caution">
    <text evidence="9">The sequence shown here is derived from an EMBL/GenBank/DDBJ whole genome shotgun (WGS) entry which is preliminary data.</text>
</comment>
<dbReference type="Proteomes" id="UP000516260">
    <property type="component" value="Chromosome 7"/>
</dbReference>
<dbReference type="GO" id="GO:0000978">
    <property type="term" value="F:RNA polymerase II cis-regulatory region sequence-specific DNA binding"/>
    <property type="evidence" value="ECO:0007669"/>
    <property type="project" value="TreeGrafter"/>
</dbReference>
<dbReference type="InterPro" id="IPR041086">
    <property type="entry name" value="YBD"/>
</dbReference>
<proteinExistence type="predicted"/>
<dbReference type="PROSITE" id="PS51088">
    <property type="entry name" value="TEA_2"/>
    <property type="match status" value="1"/>
</dbReference>
<keyword evidence="10" id="KW-1185">Reference proteome</keyword>
<gene>
    <name evidence="9" type="ORF">fugu_007276</name>
</gene>
<organism evidence="9 10">
    <name type="scientific">Takifugu bimaculatus</name>
    <dbReference type="NCBI Taxonomy" id="433685"/>
    <lineage>
        <taxon>Eukaryota</taxon>
        <taxon>Metazoa</taxon>
        <taxon>Chordata</taxon>
        <taxon>Craniata</taxon>
        <taxon>Vertebrata</taxon>
        <taxon>Euteleostomi</taxon>
        <taxon>Actinopterygii</taxon>
        <taxon>Neopterygii</taxon>
        <taxon>Teleostei</taxon>
        <taxon>Neoteleostei</taxon>
        <taxon>Acanthomorphata</taxon>
        <taxon>Eupercaria</taxon>
        <taxon>Tetraodontiformes</taxon>
        <taxon>Tetradontoidea</taxon>
        <taxon>Tetraodontidae</taxon>
        <taxon>Takifugu</taxon>
    </lineage>
</organism>
<dbReference type="InterPro" id="IPR050937">
    <property type="entry name" value="TEC1_TEAD_TF"/>
</dbReference>
<dbReference type="PROSITE" id="PS00554">
    <property type="entry name" value="TEA_1"/>
    <property type="match status" value="1"/>
</dbReference>
<accession>A0A4Z2B5Z7</accession>
<dbReference type="FunFam" id="2.70.50.80:FF:000001">
    <property type="entry name" value="Transcriptional enhancer factor TEF-1, putative"/>
    <property type="match status" value="1"/>
</dbReference>
<dbReference type="Pfam" id="PF17725">
    <property type="entry name" value="YBD"/>
    <property type="match status" value="1"/>
</dbReference>
<keyword evidence="4" id="KW-0804">Transcription</keyword>
<evidence type="ECO:0000256" key="1">
    <source>
        <dbReference type="ARBA" id="ARBA00004123"/>
    </source>
</evidence>
<feature type="DNA-binding region" description="TEA" evidence="6">
    <location>
        <begin position="161"/>
        <end position="237"/>
    </location>
</feature>
<dbReference type="InterPro" id="IPR000818">
    <property type="entry name" value="TEA/ATTS_dom"/>
</dbReference>
<dbReference type="PANTHER" id="PTHR11834:SF7">
    <property type="entry name" value="TRANSCRIPTIONAL ENHANCER FACTOR TEF-5"/>
    <property type="match status" value="1"/>
</dbReference>
<evidence type="ECO:0000256" key="2">
    <source>
        <dbReference type="ARBA" id="ARBA00023015"/>
    </source>
</evidence>
<dbReference type="PANTHER" id="PTHR11834">
    <property type="entry name" value="TRANSCRIPTIONAL ENHANCER FACTOR TEF RELATED"/>
    <property type="match status" value="1"/>
</dbReference>